<dbReference type="Proteomes" id="UP000028411">
    <property type="component" value="Unassembled WGS sequence"/>
</dbReference>
<evidence type="ECO:0000313" key="1">
    <source>
        <dbReference type="EMBL" id="KEQ51647.1"/>
    </source>
</evidence>
<reference evidence="1 2" key="1">
    <citation type="submission" date="2014-02" db="EMBL/GenBank/DDBJ databases">
        <title>Whole genome sequence of Sphingobium chlorophenolicum NBRC 16172.</title>
        <authorList>
            <person name="Gan H.M."/>
            <person name="Gan H.Y."/>
            <person name="Chew T.H."/>
            <person name="Savka M.A."/>
        </authorList>
    </citation>
    <scope>NUCLEOTIDE SEQUENCE [LARGE SCALE GENOMIC DNA]</scope>
    <source>
        <strain evidence="1 2">NBRC 16172</strain>
    </source>
</reference>
<sequence>MAKNKLDMLGPLLNEIGQVVADVVGGDPNGIFLYVEVGDGWISPNLYKDEGEVVRDCEITSPSLTDLIWEAWHLEPEGPNMRWSVMEYSVENGKFDVRFKYPGEVDVEAYDHDDARREAALRTRYGDKPVIYPPPPKGAFELTP</sequence>
<evidence type="ECO:0000313" key="2">
    <source>
        <dbReference type="Proteomes" id="UP000028411"/>
    </source>
</evidence>
<dbReference type="OrthoDB" id="7573411at2"/>
<name>A0A081R8X4_SPHCR</name>
<accession>A0A081R8X4</accession>
<dbReference type="eggNOG" id="ENOG5032M7I">
    <property type="taxonomic scope" value="Bacteria"/>
</dbReference>
<dbReference type="RefSeq" id="WP_037456403.1">
    <property type="nucleotide sequence ID" value="NZ_JFHR01000072.1"/>
</dbReference>
<dbReference type="PATRIC" id="fig|46429.4.peg.4061"/>
<protein>
    <submittedName>
        <fullName evidence="1">Uncharacterized protein</fullName>
    </submittedName>
</protein>
<organism evidence="1 2">
    <name type="scientific">Sphingobium chlorophenolicum</name>
    <dbReference type="NCBI Taxonomy" id="46429"/>
    <lineage>
        <taxon>Bacteria</taxon>
        <taxon>Pseudomonadati</taxon>
        <taxon>Pseudomonadota</taxon>
        <taxon>Alphaproteobacteria</taxon>
        <taxon>Sphingomonadales</taxon>
        <taxon>Sphingomonadaceae</taxon>
        <taxon>Sphingobium</taxon>
    </lineage>
</organism>
<dbReference type="EMBL" id="JFHR01000072">
    <property type="protein sequence ID" value="KEQ51647.1"/>
    <property type="molecule type" value="Genomic_DNA"/>
</dbReference>
<dbReference type="AlphaFoldDB" id="A0A081R8X4"/>
<comment type="caution">
    <text evidence="1">The sequence shown here is derived from an EMBL/GenBank/DDBJ whole genome shotgun (WGS) entry which is preliminary data.</text>
</comment>
<gene>
    <name evidence="1" type="ORF">BV95_04075</name>
</gene>
<proteinExistence type="predicted"/>